<reference evidence="1 2" key="1">
    <citation type="submission" date="2021-06" db="EMBL/GenBank/DDBJ databases">
        <title>Caerostris darwini draft genome.</title>
        <authorList>
            <person name="Kono N."/>
            <person name="Arakawa K."/>
        </authorList>
    </citation>
    <scope>NUCLEOTIDE SEQUENCE [LARGE SCALE GENOMIC DNA]</scope>
</reference>
<gene>
    <name evidence="1" type="ORF">CDAR_375121</name>
</gene>
<proteinExistence type="predicted"/>
<keyword evidence="2" id="KW-1185">Reference proteome</keyword>
<name>A0AAV4RLT6_9ARAC</name>
<comment type="caution">
    <text evidence="1">The sequence shown here is derived from an EMBL/GenBank/DDBJ whole genome shotgun (WGS) entry which is preliminary data.</text>
</comment>
<sequence>MGRLKLFREIRNCVFGFALRGRRRKIRRIDQCGAIPTDPSDALLRIFRKNSSFSAIQFRILSDLLPSKSTDSWDVVRILLLILTDLQYM</sequence>
<organism evidence="1 2">
    <name type="scientific">Caerostris darwini</name>
    <dbReference type="NCBI Taxonomy" id="1538125"/>
    <lineage>
        <taxon>Eukaryota</taxon>
        <taxon>Metazoa</taxon>
        <taxon>Ecdysozoa</taxon>
        <taxon>Arthropoda</taxon>
        <taxon>Chelicerata</taxon>
        <taxon>Arachnida</taxon>
        <taxon>Araneae</taxon>
        <taxon>Araneomorphae</taxon>
        <taxon>Entelegynae</taxon>
        <taxon>Araneoidea</taxon>
        <taxon>Araneidae</taxon>
        <taxon>Caerostris</taxon>
    </lineage>
</organism>
<evidence type="ECO:0000313" key="1">
    <source>
        <dbReference type="EMBL" id="GIY22312.1"/>
    </source>
</evidence>
<dbReference type="EMBL" id="BPLQ01006428">
    <property type="protein sequence ID" value="GIY22312.1"/>
    <property type="molecule type" value="Genomic_DNA"/>
</dbReference>
<protein>
    <submittedName>
        <fullName evidence="1">Uncharacterized protein</fullName>
    </submittedName>
</protein>
<evidence type="ECO:0000313" key="2">
    <source>
        <dbReference type="Proteomes" id="UP001054837"/>
    </source>
</evidence>
<dbReference type="AlphaFoldDB" id="A0AAV4RLT6"/>
<accession>A0AAV4RLT6</accession>
<dbReference type="Proteomes" id="UP001054837">
    <property type="component" value="Unassembled WGS sequence"/>
</dbReference>